<dbReference type="CDD" id="cd00590">
    <property type="entry name" value="RRM_SF"/>
    <property type="match status" value="1"/>
</dbReference>
<feature type="compositionally biased region" description="Polar residues" evidence="5">
    <location>
        <begin position="860"/>
        <end position="900"/>
    </location>
</feature>
<evidence type="ECO:0000259" key="6">
    <source>
        <dbReference type="PROSITE" id="PS50102"/>
    </source>
</evidence>
<dbReference type="GO" id="GO:0003723">
    <property type="term" value="F:RNA binding"/>
    <property type="evidence" value="ECO:0007669"/>
    <property type="project" value="UniProtKB-UniRule"/>
</dbReference>
<feature type="domain" description="RRM" evidence="6">
    <location>
        <begin position="170"/>
        <end position="244"/>
    </location>
</feature>
<feature type="compositionally biased region" description="Polar residues" evidence="5">
    <location>
        <begin position="836"/>
        <end position="849"/>
    </location>
</feature>
<feature type="compositionally biased region" description="Basic and acidic residues" evidence="5">
    <location>
        <begin position="7"/>
        <end position="24"/>
    </location>
</feature>
<evidence type="ECO:0000313" key="7">
    <source>
        <dbReference type="EMBL" id="CAA7407843.1"/>
    </source>
</evidence>
<dbReference type="OrthoDB" id="439808at2759"/>
<feature type="region of interest" description="Disordered" evidence="5">
    <location>
        <begin position="302"/>
        <end position="339"/>
    </location>
</feature>
<dbReference type="PANTHER" id="PTHR23189">
    <property type="entry name" value="RNA RECOGNITION MOTIF-CONTAINING"/>
    <property type="match status" value="1"/>
</dbReference>
<dbReference type="InterPro" id="IPR012921">
    <property type="entry name" value="SPOC_C"/>
</dbReference>
<dbReference type="SMART" id="SM00360">
    <property type="entry name" value="RRM"/>
    <property type="match status" value="2"/>
</dbReference>
<feature type="compositionally biased region" description="Basic and acidic residues" evidence="5">
    <location>
        <begin position="699"/>
        <end position="713"/>
    </location>
</feature>
<evidence type="ECO:0000256" key="5">
    <source>
        <dbReference type="SAM" id="MobiDB-lite"/>
    </source>
</evidence>
<evidence type="ECO:0000313" key="8">
    <source>
        <dbReference type="Proteomes" id="UP000663760"/>
    </source>
</evidence>
<feature type="compositionally biased region" description="Pro residues" evidence="5">
    <location>
        <begin position="790"/>
        <end position="802"/>
    </location>
</feature>
<feature type="region of interest" description="Disordered" evidence="5">
    <location>
        <begin position="1"/>
        <end position="44"/>
    </location>
</feature>
<dbReference type="EMBL" id="LR746277">
    <property type="protein sequence ID" value="CAA7407843.1"/>
    <property type="molecule type" value="Genomic_DNA"/>
</dbReference>
<reference evidence="7" key="1">
    <citation type="submission" date="2020-02" db="EMBL/GenBank/DDBJ databases">
        <authorList>
            <person name="Scholz U."/>
            <person name="Mascher M."/>
            <person name="Fiebig A."/>
        </authorList>
    </citation>
    <scope>NUCLEOTIDE SEQUENCE</scope>
</reference>
<evidence type="ECO:0000256" key="1">
    <source>
        <dbReference type="ARBA" id="ARBA00004123"/>
    </source>
</evidence>
<dbReference type="Pfam" id="PF07744">
    <property type="entry name" value="SPOC"/>
    <property type="match status" value="1"/>
</dbReference>
<feature type="compositionally biased region" description="Polar residues" evidence="5">
    <location>
        <begin position="679"/>
        <end position="697"/>
    </location>
</feature>
<feature type="compositionally biased region" description="Polar residues" evidence="5">
    <location>
        <begin position="748"/>
        <end position="763"/>
    </location>
</feature>
<organism evidence="7 8">
    <name type="scientific">Spirodela intermedia</name>
    <name type="common">Intermediate duckweed</name>
    <dbReference type="NCBI Taxonomy" id="51605"/>
    <lineage>
        <taxon>Eukaryota</taxon>
        <taxon>Viridiplantae</taxon>
        <taxon>Streptophyta</taxon>
        <taxon>Embryophyta</taxon>
        <taxon>Tracheophyta</taxon>
        <taxon>Spermatophyta</taxon>
        <taxon>Magnoliopsida</taxon>
        <taxon>Liliopsida</taxon>
        <taxon>Araceae</taxon>
        <taxon>Lemnoideae</taxon>
        <taxon>Spirodela</taxon>
    </lineage>
</organism>
<feature type="region of interest" description="Disordered" evidence="5">
    <location>
        <begin position="648"/>
        <end position="667"/>
    </location>
</feature>
<gene>
    <name evidence="7" type="ORF">SI8410_14018521</name>
</gene>
<feature type="region of interest" description="Disordered" evidence="5">
    <location>
        <begin position="674"/>
        <end position="911"/>
    </location>
</feature>
<feature type="compositionally biased region" description="Polar residues" evidence="5">
    <location>
        <begin position="714"/>
        <end position="736"/>
    </location>
</feature>
<dbReference type="Proteomes" id="UP000663760">
    <property type="component" value="Chromosome 14"/>
</dbReference>
<comment type="subcellular location">
    <subcellularLocation>
        <location evidence="1">Nucleus</location>
    </subcellularLocation>
</comment>
<name>A0A7I8LCW0_SPIIN</name>
<dbReference type="PROSITE" id="PS50102">
    <property type="entry name" value="RRM"/>
    <property type="match status" value="2"/>
</dbReference>
<keyword evidence="8" id="KW-1185">Reference proteome</keyword>
<dbReference type="Gene3D" id="3.30.70.330">
    <property type="match status" value="2"/>
</dbReference>
<keyword evidence="2 4" id="KW-0694">RNA-binding</keyword>
<feature type="region of interest" description="Disordered" evidence="5">
    <location>
        <begin position="121"/>
        <end position="167"/>
    </location>
</feature>
<proteinExistence type="predicted"/>
<feature type="domain" description="RRM" evidence="6">
    <location>
        <begin position="43"/>
        <end position="115"/>
    </location>
</feature>
<evidence type="ECO:0000256" key="4">
    <source>
        <dbReference type="PROSITE-ProRule" id="PRU00176"/>
    </source>
</evidence>
<sequence>MMGRAGGGRERYRSEYTPRVEDKGGGGVSRSHQPGRAETQPSRHLWVGNLPPQATQSMLLEQFLRFGDLENIAFIPGRSYGFVNFKKEEDAVFALRTLQGHMFAGVPLKIEFQKGDKFPASSLDGEYGRDERSSTERGESFHQRDSRQQIRSPGKTYPDKPQWSNNEEPSELLRIGFPPHLNVDRIALERAFSPFGELDKVMTFPGRSYAFVRYRSIVAACLAKEALQGRLFNNPRVSISFAKNDTGPPELGRGLSSNELSIHGRPSPPVDSGRRQKDFDASVGEFPSLSSRFLLEMENTPGDREAMGFGRTTSLGMNRGLRTTPGSFEHPRYQSLGSERRVSEDRVEYLISPTVEKAPLVHELIERPQKASLSDPWDIDESAFSSAKKIKMDPFPDRELPEYPFSDFEKESQYGESRKIFPRLPESHIYNRSLVSDFGGKDAPDYTESNDSWRKSDGFTGGSTSLHIKPKPDKWHRFNPEPQKFALNDWKWEGTIAKGGTPICRARCFPVGKALDFMLPEFLDCTARTGLDMLARHFYQASGSWVVFFVPETDADIVFYNEFMNFLGEKNRAAVAKLEEKTTLFLVPPSDFSEKVLKVPGKLSISGVVLRFQQPSSDFDSVHYPPERVGSTIPPMPRSVDETTLQGNRVLPKTSSPNACPSSKETNYFSSLPEHFAPTASSESQRPTSYLSYSGSSGRVHDRHGERMYDKIQKQNPRAPSTLSPSRARTANSGFGNPSGIAPMASHSPDNSMEETFSLNEQNMMPPRRSSGVMAAGTSAFGSEDGSELPPSPPPTKPPPPSTGSIPSVLPEHLAQLASFLGQQKHLGKDPPYSLSGDQMQQTSMQKPTVHNRDPAPSNPAVSLSSQMQQLQRHAFSVSPSSETGKLEQLSNQLARSSAQEESETDPQKRLQATLQLAAALLQQIQQQSKPDS</sequence>
<evidence type="ECO:0000256" key="3">
    <source>
        <dbReference type="ARBA" id="ARBA00023242"/>
    </source>
</evidence>
<feature type="region of interest" description="Disordered" evidence="5">
    <location>
        <begin position="242"/>
        <end position="277"/>
    </location>
</feature>
<protein>
    <recommendedName>
        <fullName evidence="6">RRM domain-containing protein</fullName>
    </recommendedName>
</protein>
<feature type="compositionally biased region" description="Basic and acidic residues" evidence="5">
    <location>
        <begin position="126"/>
        <end position="148"/>
    </location>
</feature>
<dbReference type="Pfam" id="PF00076">
    <property type="entry name" value="RRM_1"/>
    <property type="match status" value="2"/>
</dbReference>
<dbReference type="AlphaFoldDB" id="A0A7I8LCW0"/>
<keyword evidence="3" id="KW-0539">Nucleus</keyword>
<dbReference type="SUPFAM" id="SSF54928">
    <property type="entry name" value="RNA-binding domain, RBD"/>
    <property type="match status" value="2"/>
</dbReference>
<dbReference type="InterPro" id="IPR000504">
    <property type="entry name" value="RRM_dom"/>
</dbReference>
<dbReference type="GO" id="GO:0005634">
    <property type="term" value="C:nucleus"/>
    <property type="evidence" value="ECO:0007669"/>
    <property type="project" value="UniProtKB-SubCell"/>
</dbReference>
<dbReference type="InterPro" id="IPR012677">
    <property type="entry name" value="Nucleotide-bd_a/b_plait_sf"/>
</dbReference>
<evidence type="ECO:0000256" key="2">
    <source>
        <dbReference type="ARBA" id="ARBA00022884"/>
    </source>
</evidence>
<accession>A0A7I8LCW0</accession>
<dbReference type="InterPro" id="IPR035979">
    <property type="entry name" value="RBD_domain_sf"/>
</dbReference>
<dbReference type="CDD" id="cd21546">
    <property type="entry name" value="SPOC_FPA-like"/>
    <property type="match status" value="1"/>
</dbReference>